<dbReference type="PROSITE" id="PS51257">
    <property type="entry name" value="PROKAR_LIPOPROTEIN"/>
    <property type="match status" value="1"/>
</dbReference>
<organism evidence="4 5">
    <name type="scientific">Caenorhabditis bovis</name>
    <dbReference type="NCBI Taxonomy" id="2654633"/>
    <lineage>
        <taxon>Eukaryota</taxon>
        <taxon>Metazoa</taxon>
        <taxon>Ecdysozoa</taxon>
        <taxon>Nematoda</taxon>
        <taxon>Chromadorea</taxon>
        <taxon>Rhabditida</taxon>
        <taxon>Rhabditina</taxon>
        <taxon>Rhabditomorpha</taxon>
        <taxon>Rhabditoidea</taxon>
        <taxon>Rhabditidae</taxon>
        <taxon>Peloderinae</taxon>
        <taxon>Caenorhabditis</taxon>
    </lineage>
</organism>
<dbReference type="InterPro" id="IPR019819">
    <property type="entry name" value="Carboxylesterase_B_CS"/>
</dbReference>
<sequence length="797" mass="88435">MQHSFIRLLASHILLLGSLAQQTTNNYVSVSCSQGVVQGRQVDYGNDRSQLYCGSGNVFTGIPYAQPPVNDLRFQPPQPITSFNSPMHDATYFRPKCPQTNANGPTNEDCLYLNIYTPQVGNTTANMAVLVLIDGSNGFANGGCDESQVKGIVSNLVQREIVVVTLQYRLGALGFFTTYTGVVQSNLGMLDQVQAMKWIKSEITNFGGDPNKITVAGHDDGACAVSAHTLSPMSQDLFQQAIIQSGSIYSCYNNLPVVPAAQTSMYDDPSAHYGNANYGMPTTTSSTSAYDAPNAQFDDPNVQLADTLCNISPEQWRSGQIQNIQNCLKNYTVDFFVNQSPTGQTSTWMIVRDNQFLPDSVENLQARRPNIPIIIGTVQDENADYAFKLINTGKSDDPNNLDNWIFDFARKNKLNSAETDQVANIVSQNYGGQVQYDAGSHLQGYQTNTGYQPNSGYQYQAQPTTGYQQNAQYNNNAPQAQTQGYQTQQIFGQAIQYQSTYQGGGQQMQSQPVYDQGGRQQQQYNQGSQSAYQGGVYQNQQPQPVYQNQQPASTPPTYQYQQPTATQPAYLQNQGSQQVQRDQPSGSGVSDYTQLKKITQIASDQSTSLTTTEIQSFMQNGDRHVRIYQFTHVSEVGRQTVPNTGDAWKPVFKGQDMFFITMSETIWSNCNYTSQDRQVADTMGQQWADFVKTGQVNNWSPTNQQNYNYCNFNAQPVQQQQYAQQARQVFQEQVNPICVQAQNNYAAQNNLTVPYSPSTPLVSPSRTPGTAQVQYDSNPNGQNFHITFQVNSFPFNG</sequence>
<dbReference type="PROSITE" id="PS00941">
    <property type="entry name" value="CARBOXYLESTERASE_B_2"/>
    <property type="match status" value="1"/>
</dbReference>
<dbReference type="InterPro" id="IPR002018">
    <property type="entry name" value="CarbesteraseB"/>
</dbReference>
<evidence type="ECO:0000313" key="5">
    <source>
        <dbReference type="Proteomes" id="UP000494206"/>
    </source>
</evidence>
<dbReference type="Gene3D" id="3.40.50.1820">
    <property type="entry name" value="alpha/beta hydrolase"/>
    <property type="match status" value="2"/>
</dbReference>
<name>A0A8S1EP28_9PELO</name>
<dbReference type="EMBL" id="CADEPM010000003">
    <property type="protein sequence ID" value="CAB3403048.1"/>
    <property type="molecule type" value="Genomic_DNA"/>
</dbReference>
<dbReference type="InterPro" id="IPR050309">
    <property type="entry name" value="Type-B_Carboxylest/Lipase"/>
</dbReference>
<dbReference type="SUPFAM" id="SSF53474">
    <property type="entry name" value="alpha/beta-Hydrolases"/>
    <property type="match status" value="1"/>
</dbReference>
<evidence type="ECO:0000256" key="1">
    <source>
        <dbReference type="SAM" id="MobiDB-lite"/>
    </source>
</evidence>
<feature type="region of interest" description="Disordered" evidence="1">
    <location>
        <begin position="544"/>
        <end position="563"/>
    </location>
</feature>
<dbReference type="OrthoDB" id="5842897at2759"/>
<dbReference type="AlphaFoldDB" id="A0A8S1EP28"/>
<proteinExistence type="predicted"/>
<feature type="chain" id="PRO_5035807150" description="Carboxylesterase type B domain-containing protein" evidence="2">
    <location>
        <begin position="21"/>
        <end position="797"/>
    </location>
</feature>
<dbReference type="PANTHER" id="PTHR11559">
    <property type="entry name" value="CARBOXYLESTERASE"/>
    <property type="match status" value="1"/>
</dbReference>
<evidence type="ECO:0000313" key="4">
    <source>
        <dbReference type="EMBL" id="CAB3403048.1"/>
    </source>
</evidence>
<dbReference type="Pfam" id="PF00135">
    <property type="entry name" value="COesterase"/>
    <property type="match status" value="2"/>
</dbReference>
<reference evidence="4 5" key="1">
    <citation type="submission" date="2020-04" db="EMBL/GenBank/DDBJ databases">
        <authorList>
            <person name="Laetsch R D."/>
            <person name="Stevens L."/>
            <person name="Kumar S."/>
            <person name="Blaxter L. M."/>
        </authorList>
    </citation>
    <scope>NUCLEOTIDE SEQUENCE [LARGE SCALE GENOMIC DNA]</scope>
</reference>
<gene>
    <name evidence="4" type="ORF">CBOVIS_LOCUS5571</name>
</gene>
<protein>
    <recommendedName>
        <fullName evidence="3">Carboxylesterase type B domain-containing protein</fullName>
    </recommendedName>
</protein>
<dbReference type="InterPro" id="IPR029058">
    <property type="entry name" value="AB_hydrolase_fold"/>
</dbReference>
<evidence type="ECO:0000259" key="3">
    <source>
        <dbReference type="Pfam" id="PF00135"/>
    </source>
</evidence>
<keyword evidence="2" id="KW-0732">Signal</keyword>
<keyword evidence="5" id="KW-1185">Reference proteome</keyword>
<evidence type="ECO:0000256" key="2">
    <source>
        <dbReference type="SAM" id="SignalP"/>
    </source>
</evidence>
<dbReference type="Proteomes" id="UP000494206">
    <property type="component" value="Unassembled WGS sequence"/>
</dbReference>
<feature type="signal peptide" evidence="2">
    <location>
        <begin position="1"/>
        <end position="20"/>
    </location>
</feature>
<feature type="domain" description="Carboxylesterase type B" evidence="3">
    <location>
        <begin position="29"/>
        <end position="250"/>
    </location>
</feature>
<accession>A0A8S1EP28</accession>
<feature type="region of interest" description="Disordered" evidence="1">
    <location>
        <begin position="503"/>
        <end position="530"/>
    </location>
</feature>
<comment type="caution">
    <text evidence="4">The sequence shown here is derived from an EMBL/GenBank/DDBJ whole genome shotgun (WGS) entry which is preliminary data.</text>
</comment>
<feature type="domain" description="Carboxylesterase type B" evidence="3">
    <location>
        <begin position="585"/>
        <end position="725"/>
    </location>
</feature>